<sequence>MAAAHQRWFPASVIDWSPILVRMRWVVGRGSEGEPGEPLLSRNPLCSVLNLPLIFPTPSHVSVSVFSRSERASGAGQTGWIGWVVGIELFARLVAVCLFGGETVRTKRCCTYSSLTTYLPMTERGCEVELSLQVACSMCLTNVAALPADANTSLTNRALGQPGRAANLHASNKSTNKTSLYGSLVQSPSRLLNLLVNNPPKIARA</sequence>
<evidence type="ECO:0000313" key="1">
    <source>
        <dbReference type="EMBL" id="KAK8223915.1"/>
    </source>
</evidence>
<comment type="caution">
    <text evidence="1">The sequence shown here is derived from an EMBL/GenBank/DDBJ whole genome shotgun (WGS) entry which is preliminary data.</text>
</comment>
<proteinExistence type="predicted"/>
<reference evidence="1 2" key="1">
    <citation type="submission" date="2024-04" db="EMBL/GenBank/DDBJ databases">
        <title>Phyllosticta paracitricarpa is synonymous to the EU quarantine fungus P. citricarpa based on phylogenomic analyses.</title>
        <authorList>
            <consortium name="Lawrence Berkeley National Laboratory"/>
            <person name="Van Ingen-Buijs V.A."/>
            <person name="Van Westerhoven A.C."/>
            <person name="Haridas S."/>
            <person name="Skiadas P."/>
            <person name="Martin F."/>
            <person name="Groenewald J.Z."/>
            <person name="Crous P.W."/>
            <person name="Seidl M.F."/>
        </authorList>
    </citation>
    <scope>NUCLEOTIDE SEQUENCE [LARGE SCALE GENOMIC DNA]</scope>
    <source>
        <strain evidence="1 2">CBS 123374</strain>
    </source>
</reference>
<dbReference type="EMBL" id="JBBWRZ010000013">
    <property type="protein sequence ID" value="KAK8223915.1"/>
    <property type="molecule type" value="Genomic_DNA"/>
</dbReference>
<name>A0ABR1YB67_9PEZI</name>
<organism evidence="1 2">
    <name type="scientific">Phyllosticta capitalensis</name>
    <dbReference type="NCBI Taxonomy" id="121624"/>
    <lineage>
        <taxon>Eukaryota</taxon>
        <taxon>Fungi</taxon>
        <taxon>Dikarya</taxon>
        <taxon>Ascomycota</taxon>
        <taxon>Pezizomycotina</taxon>
        <taxon>Dothideomycetes</taxon>
        <taxon>Dothideomycetes incertae sedis</taxon>
        <taxon>Botryosphaeriales</taxon>
        <taxon>Phyllostictaceae</taxon>
        <taxon>Phyllosticta</taxon>
    </lineage>
</organism>
<dbReference type="Proteomes" id="UP001492380">
    <property type="component" value="Unassembled WGS sequence"/>
</dbReference>
<accession>A0ABR1YB67</accession>
<gene>
    <name evidence="1" type="ORF">HDK90DRAFT_108904</name>
</gene>
<protein>
    <submittedName>
        <fullName evidence="1">Uncharacterized protein</fullName>
    </submittedName>
</protein>
<evidence type="ECO:0000313" key="2">
    <source>
        <dbReference type="Proteomes" id="UP001492380"/>
    </source>
</evidence>
<keyword evidence="2" id="KW-1185">Reference proteome</keyword>